<evidence type="ECO:0000256" key="5">
    <source>
        <dbReference type="ARBA" id="ARBA00022771"/>
    </source>
</evidence>
<dbReference type="InterPro" id="IPR027377">
    <property type="entry name" value="ZAR1/RTP1-5-like_Znf-3CxxC"/>
</dbReference>
<feature type="compositionally biased region" description="Low complexity" evidence="11">
    <location>
        <begin position="226"/>
        <end position="254"/>
    </location>
</feature>
<evidence type="ECO:0000259" key="12">
    <source>
        <dbReference type="SMART" id="SM01328"/>
    </source>
</evidence>
<comment type="subcellular location">
    <subcellularLocation>
        <location evidence="1">Cytoplasm</location>
        <location evidence="1">Cytoplasmic ribonucleoprotein granule</location>
    </subcellularLocation>
</comment>
<dbReference type="GeneTree" id="ENSGT00390000012305"/>
<gene>
    <name evidence="13" type="primary">ZAR1</name>
</gene>
<accession>A0A8D0HKD2</accession>
<evidence type="ECO:0000256" key="1">
    <source>
        <dbReference type="ARBA" id="ARBA00004331"/>
    </source>
</evidence>
<dbReference type="GO" id="GO:0008270">
    <property type="term" value="F:zinc ion binding"/>
    <property type="evidence" value="ECO:0007669"/>
    <property type="project" value="UniProtKB-KW"/>
</dbReference>
<evidence type="ECO:0000256" key="3">
    <source>
        <dbReference type="ARBA" id="ARBA00022490"/>
    </source>
</evidence>
<keyword evidence="2" id="KW-0217">Developmental protein</keyword>
<keyword evidence="4" id="KW-0479">Metal-binding</keyword>
<dbReference type="Ensembl" id="ENSSPUT00000023616.1">
    <property type="protein sequence ID" value="ENSSPUP00000022163.1"/>
    <property type="gene ID" value="ENSSPUG00000016961.1"/>
</dbReference>
<dbReference type="GO" id="GO:0048477">
    <property type="term" value="P:oogenesis"/>
    <property type="evidence" value="ECO:0007669"/>
    <property type="project" value="UniProtKB-KW"/>
</dbReference>
<dbReference type="Pfam" id="PF13695">
    <property type="entry name" value="Zn_ribbon_3CxxC"/>
    <property type="match status" value="1"/>
</dbReference>
<evidence type="ECO:0000256" key="2">
    <source>
        <dbReference type="ARBA" id="ARBA00022473"/>
    </source>
</evidence>
<evidence type="ECO:0000313" key="14">
    <source>
        <dbReference type="Proteomes" id="UP000694392"/>
    </source>
</evidence>
<keyword evidence="6" id="KW-0221">Differentiation</keyword>
<keyword evidence="5" id="KW-0863">Zinc-finger</keyword>
<protein>
    <submittedName>
        <fullName evidence="13">Zygote arrest 1</fullName>
    </submittedName>
</protein>
<evidence type="ECO:0000256" key="8">
    <source>
        <dbReference type="ARBA" id="ARBA00022884"/>
    </source>
</evidence>
<name>A0A8D0HKD2_SPHPU</name>
<dbReference type="PANTHER" id="PTHR31054:SF6">
    <property type="entry name" value="ZYGOTE ARREST PROTEIN 1"/>
    <property type="match status" value="1"/>
</dbReference>
<keyword evidence="8" id="KW-0694">RNA-binding</keyword>
<feature type="compositionally biased region" description="Acidic residues" evidence="11">
    <location>
        <begin position="255"/>
        <end position="267"/>
    </location>
</feature>
<feature type="region of interest" description="Disordered" evidence="11">
    <location>
        <begin position="170"/>
        <end position="276"/>
    </location>
</feature>
<dbReference type="SMART" id="SM01328">
    <property type="entry name" value="zf-3CxxC"/>
    <property type="match status" value="1"/>
</dbReference>
<evidence type="ECO:0000256" key="9">
    <source>
        <dbReference type="ARBA" id="ARBA00022943"/>
    </source>
</evidence>
<dbReference type="GO" id="GO:0036464">
    <property type="term" value="C:cytoplasmic ribonucleoprotein granule"/>
    <property type="evidence" value="ECO:0007669"/>
    <property type="project" value="UniProtKB-SubCell"/>
</dbReference>
<dbReference type="PANTHER" id="PTHR31054">
    <property type="entry name" value="ZYGOTE ARREST PROTEIN 1-LIKE ISOFORM X1"/>
    <property type="match status" value="1"/>
</dbReference>
<keyword evidence="9" id="KW-0896">Oogenesis</keyword>
<evidence type="ECO:0000313" key="13">
    <source>
        <dbReference type="Ensembl" id="ENSSPUP00000022163.1"/>
    </source>
</evidence>
<dbReference type="GO" id="GO:0017148">
    <property type="term" value="P:negative regulation of translation"/>
    <property type="evidence" value="ECO:0007669"/>
    <property type="project" value="UniProtKB-ARBA"/>
</dbReference>
<proteinExistence type="inferred from homology"/>
<dbReference type="GO" id="GO:0006412">
    <property type="term" value="P:translation"/>
    <property type="evidence" value="ECO:0007669"/>
    <property type="project" value="TreeGrafter"/>
</dbReference>
<dbReference type="InterPro" id="IPR026775">
    <property type="entry name" value="Zar1"/>
</dbReference>
<evidence type="ECO:0000256" key="10">
    <source>
        <dbReference type="ARBA" id="ARBA00034699"/>
    </source>
</evidence>
<feature type="region of interest" description="Disordered" evidence="11">
    <location>
        <begin position="124"/>
        <end position="150"/>
    </location>
</feature>
<evidence type="ECO:0000256" key="7">
    <source>
        <dbReference type="ARBA" id="ARBA00022833"/>
    </source>
</evidence>
<keyword evidence="3" id="KW-0963">Cytoplasm</keyword>
<reference evidence="13" key="1">
    <citation type="submission" date="2025-08" db="UniProtKB">
        <authorList>
            <consortium name="Ensembl"/>
        </authorList>
    </citation>
    <scope>IDENTIFICATION</scope>
</reference>
<keyword evidence="7" id="KW-0862">Zinc</keyword>
<organism evidence="13 14">
    <name type="scientific">Sphenodon punctatus</name>
    <name type="common">Tuatara</name>
    <name type="synonym">Hatteria punctata</name>
    <dbReference type="NCBI Taxonomy" id="8508"/>
    <lineage>
        <taxon>Eukaryota</taxon>
        <taxon>Metazoa</taxon>
        <taxon>Chordata</taxon>
        <taxon>Craniata</taxon>
        <taxon>Vertebrata</taxon>
        <taxon>Euteleostomi</taxon>
        <taxon>Lepidosauria</taxon>
        <taxon>Sphenodontia</taxon>
        <taxon>Sphenodontidae</taxon>
        <taxon>Sphenodon</taxon>
    </lineage>
</organism>
<evidence type="ECO:0000256" key="11">
    <source>
        <dbReference type="SAM" id="MobiDB-lite"/>
    </source>
</evidence>
<comment type="similarity">
    <text evidence="10">Belongs to the ZAR1 family.</text>
</comment>
<dbReference type="GO" id="GO:0003729">
    <property type="term" value="F:mRNA binding"/>
    <property type="evidence" value="ECO:0007669"/>
    <property type="project" value="UniProtKB-ARBA"/>
</dbReference>
<sequence>MASLADEAMENYMYSPYNPYSYRYQPPKGKGAPPGVWRPRGSYFPGYGESAAAAAAAAAEYFDNYQRAQLKAILAQVNPGLTPRLRKANTKEVGVQVNPRQDASVQCSLGPRTLLLRRGRPDLAAAAAQPREPEQEQGSPATGGSRPVRFPRTIAVYSPMASRRLTTFLEEEQQQPPPREKAAAAPPPEQQQQQQQLEEEAAAVRASWEEPAESSAEPQPPRQPEETAAPKSEAAPEAAEPETQAGQQQQLPQQGDEEEEEEAEEEGGPAGQQSKTRVRFQFLEQKYGYYHCKDCNIRWESAYVWCVQGTNKVYFRQFCRTCQKSYNPYRVEDIACQSCKQTRCICPVKARHVDPKRPHRQDLCGRCKGKRLSCDSTFSFKYII</sequence>
<evidence type="ECO:0000256" key="4">
    <source>
        <dbReference type="ARBA" id="ARBA00022723"/>
    </source>
</evidence>
<dbReference type="Proteomes" id="UP000694392">
    <property type="component" value="Unplaced"/>
</dbReference>
<dbReference type="AlphaFoldDB" id="A0A8D0HKD2"/>
<dbReference type="OMA" id="CSCAVTQ"/>
<keyword evidence="14" id="KW-1185">Reference proteome</keyword>
<feature type="domain" description="3CxxC-type" evidence="12">
    <location>
        <begin position="285"/>
        <end position="370"/>
    </location>
</feature>
<evidence type="ECO:0000256" key="6">
    <source>
        <dbReference type="ARBA" id="ARBA00022782"/>
    </source>
</evidence>
<reference evidence="13" key="2">
    <citation type="submission" date="2025-09" db="UniProtKB">
        <authorList>
            <consortium name="Ensembl"/>
        </authorList>
    </citation>
    <scope>IDENTIFICATION</scope>
</reference>